<keyword evidence="6 8" id="KW-0802">TPR repeat</keyword>
<evidence type="ECO:0000313" key="9">
    <source>
        <dbReference type="EMBL" id="EFN89729.1"/>
    </source>
</evidence>
<feature type="repeat" description="TPR" evidence="8">
    <location>
        <begin position="189"/>
        <end position="222"/>
    </location>
</feature>
<evidence type="ECO:0000256" key="4">
    <source>
        <dbReference type="ARBA" id="ARBA00022490"/>
    </source>
</evidence>
<dbReference type="GO" id="GO:0005778">
    <property type="term" value="C:peroxisomal membrane"/>
    <property type="evidence" value="ECO:0007669"/>
    <property type="project" value="TreeGrafter"/>
</dbReference>
<evidence type="ECO:0000256" key="5">
    <source>
        <dbReference type="ARBA" id="ARBA00022737"/>
    </source>
</evidence>
<comment type="similarity">
    <text evidence="3">Belongs to the peroxisomal targeting signal receptor family.</text>
</comment>
<dbReference type="Gene3D" id="1.25.40.10">
    <property type="entry name" value="Tetratricopeptide repeat domain"/>
    <property type="match status" value="1"/>
</dbReference>
<keyword evidence="10" id="KW-1185">Reference proteome</keyword>
<keyword evidence="5" id="KW-0677">Repeat</keyword>
<dbReference type="FunCoup" id="E2B3H7">
    <property type="interactions" value="506"/>
</dbReference>
<dbReference type="InterPro" id="IPR019734">
    <property type="entry name" value="TPR_rpt"/>
</dbReference>
<evidence type="ECO:0000256" key="7">
    <source>
        <dbReference type="ARBA" id="ARBA00023140"/>
    </source>
</evidence>
<keyword evidence="4" id="KW-0963">Cytoplasm</keyword>
<evidence type="ECO:0000313" key="10">
    <source>
        <dbReference type="Proteomes" id="UP000008237"/>
    </source>
</evidence>
<accession>E2B3H7</accession>
<name>E2B3H7_HARSA</name>
<dbReference type="STRING" id="610380.E2B3H7"/>
<gene>
    <name evidence="9" type="ORF">EAI_01977</name>
</gene>
<proteinExistence type="inferred from homology"/>
<protein>
    <submittedName>
        <fullName evidence="9">Peroxisomal targeting signal 1 receptor</fullName>
    </submittedName>
</protein>
<feature type="repeat" description="TPR" evidence="8">
    <location>
        <begin position="304"/>
        <end position="337"/>
    </location>
</feature>
<dbReference type="GO" id="GO:0005052">
    <property type="term" value="F:peroxisome matrix targeting signal-1 binding"/>
    <property type="evidence" value="ECO:0007669"/>
    <property type="project" value="TreeGrafter"/>
</dbReference>
<organism evidence="10">
    <name type="scientific">Harpegnathos saltator</name>
    <name type="common">Jerdon's jumping ant</name>
    <dbReference type="NCBI Taxonomy" id="610380"/>
    <lineage>
        <taxon>Eukaryota</taxon>
        <taxon>Metazoa</taxon>
        <taxon>Ecdysozoa</taxon>
        <taxon>Arthropoda</taxon>
        <taxon>Hexapoda</taxon>
        <taxon>Insecta</taxon>
        <taxon>Pterygota</taxon>
        <taxon>Neoptera</taxon>
        <taxon>Endopterygota</taxon>
        <taxon>Hymenoptera</taxon>
        <taxon>Apocrita</taxon>
        <taxon>Aculeata</taxon>
        <taxon>Formicoidea</taxon>
        <taxon>Formicidae</taxon>
        <taxon>Ponerinae</taxon>
        <taxon>Ponerini</taxon>
        <taxon>Harpegnathos</taxon>
    </lineage>
</organism>
<keyword evidence="9" id="KW-0675">Receptor</keyword>
<dbReference type="EMBL" id="GL445346">
    <property type="protein sequence ID" value="EFN89729.1"/>
    <property type="molecule type" value="Genomic_DNA"/>
</dbReference>
<evidence type="ECO:0000256" key="3">
    <source>
        <dbReference type="ARBA" id="ARBA00005348"/>
    </source>
</evidence>
<dbReference type="InterPro" id="IPR011990">
    <property type="entry name" value="TPR-like_helical_dom_sf"/>
</dbReference>
<dbReference type="SMART" id="SM00028">
    <property type="entry name" value="TPR"/>
    <property type="match status" value="5"/>
</dbReference>
<reference evidence="9 10" key="1">
    <citation type="journal article" date="2010" name="Science">
        <title>Genomic comparison of the ants Camponotus floridanus and Harpegnathos saltator.</title>
        <authorList>
            <person name="Bonasio R."/>
            <person name="Zhang G."/>
            <person name="Ye C."/>
            <person name="Mutti N.S."/>
            <person name="Fang X."/>
            <person name="Qin N."/>
            <person name="Donahue G."/>
            <person name="Yang P."/>
            <person name="Li Q."/>
            <person name="Li C."/>
            <person name="Zhang P."/>
            <person name="Huang Z."/>
            <person name="Berger S.L."/>
            <person name="Reinberg D."/>
            <person name="Wang J."/>
            <person name="Liebig J."/>
        </authorList>
    </citation>
    <scope>NUCLEOTIDE SEQUENCE [LARGE SCALE GENOMIC DNA]</scope>
    <source>
        <strain evidence="9 10">R22 G/1</strain>
    </source>
</reference>
<feature type="repeat" description="TPR" evidence="8">
    <location>
        <begin position="338"/>
        <end position="371"/>
    </location>
</feature>
<dbReference type="Pfam" id="PF13432">
    <property type="entry name" value="TPR_16"/>
    <property type="match status" value="2"/>
</dbReference>
<sequence>MQLTKTYPDICFGPEWTEEYIEQNIDRTQNAVISSNSEQFQISEDFKREYLELQPDILEFMKEYDINQQRRHLDSLRDDNTILNKVEEELEAAGTWTNEFIKEDASSENADFNHWEELEKQWEKLDNTDFFPFSMSNDSASEVYEFQQTNPMKDLPNALEEGKKRLKMGDLPSAVLCFEAAVQQEENNPEAWYLLGRAQAENEQDPFAIPALRRCLDLDPMNGAALMALAICYTNECQQRQACIMLKEWLLKNEKYKHLVAESSEKLEQHPGSPSILLDNALRREVQQLYIQAARMNPHVEIDPDVQCGLGVLLTLMSEYEKAADCFQAALGVRPEDPGLWNRWGATLANGQRSAEAIDAYRRALELSPGFIRARYNLGISCINLGAHAQAAEHLLIALNQQASGKDTEGKTVSFEANMSRTIWSTLRLVVALMDKVHLIESVENRNLQKLNEEFGIVWNPHA</sequence>
<dbReference type="PANTHER" id="PTHR10130">
    <property type="entry name" value="PEROXISOMAL TARGETING SIGNAL 1 RECEPTOR PEX5"/>
    <property type="match status" value="1"/>
</dbReference>
<evidence type="ECO:0000256" key="2">
    <source>
        <dbReference type="ARBA" id="ARBA00004496"/>
    </source>
</evidence>
<evidence type="ECO:0000256" key="8">
    <source>
        <dbReference type="PROSITE-ProRule" id="PRU00339"/>
    </source>
</evidence>
<dbReference type="InterPro" id="IPR024111">
    <property type="entry name" value="PEX5/PEX5L"/>
</dbReference>
<dbReference type="SUPFAM" id="SSF48452">
    <property type="entry name" value="TPR-like"/>
    <property type="match status" value="1"/>
</dbReference>
<evidence type="ECO:0000256" key="1">
    <source>
        <dbReference type="ARBA" id="ARBA00004275"/>
    </source>
</evidence>
<dbReference type="GO" id="GO:0005829">
    <property type="term" value="C:cytosol"/>
    <property type="evidence" value="ECO:0007669"/>
    <property type="project" value="TreeGrafter"/>
</dbReference>
<dbReference type="Proteomes" id="UP000008237">
    <property type="component" value="Unassembled WGS sequence"/>
</dbReference>
<evidence type="ECO:0000256" key="6">
    <source>
        <dbReference type="ARBA" id="ARBA00022803"/>
    </source>
</evidence>
<dbReference type="GO" id="GO:0016560">
    <property type="term" value="P:protein import into peroxisome matrix, docking"/>
    <property type="evidence" value="ECO:0007669"/>
    <property type="project" value="TreeGrafter"/>
</dbReference>
<dbReference type="PANTHER" id="PTHR10130:SF0">
    <property type="entry name" value="GH08708P"/>
    <property type="match status" value="1"/>
</dbReference>
<comment type="subcellular location">
    <subcellularLocation>
        <location evidence="2">Cytoplasm</location>
    </subcellularLocation>
    <subcellularLocation>
        <location evidence="1">Peroxisome</location>
    </subcellularLocation>
</comment>
<dbReference type="PROSITE" id="PS50005">
    <property type="entry name" value="TPR"/>
    <property type="match status" value="3"/>
</dbReference>
<dbReference type="OMA" id="NRTACEI"/>
<dbReference type="AlphaFoldDB" id="E2B3H7"/>
<keyword evidence="7" id="KW-0576">Peroxisome</keyword>
<dbReference type="InParanoid" id="E2B3H7"/>
<dbReference type="OrthoDB" id="10006023at2759"/>